<accession>A8BY69</accession>
<dbReference type="OMA" id="VHDMRSE"/>
<protein>
    <submittedName>
        <fullName evidence="1">Uncharacterized protein</fullName>
    </submittedName>
</protein>
<comment type="caution">
    <text evidence="1">The sequence shown here is derived from an EMBL/GenBank/DDBJ whole genome shotgun (WGS) entry which is preliminary data.</text>
</comment>
<proteinExistence type="predicted"/>
<dbReference type="EMBL" id="AACB03000005">
    <property type="protein sequence ID" value="KAE8301289.1"/>
    <property type="molecule type" value="Genomic_DNA"/>
</dbReference>
<dbReference type="Proteomes" id="UP000001548">
    <property type="component" value="Unassembled WGS sequence"/>
</dbReference>
<dbReference type="VEuPathDB" id="GiardiaDB:GL50803_8626"/>
<gene>
    <name evidence="1" type="ORF">GL50803_008626</name>
</gene>
<dbReference type="KEGG" id="gla:GL50803_008626"/>
<sequence>MNPQEWEIVHGLQQAKEASLAQDLARLRAELAHERTLVQQMQLNREQELKEMSARELHAQSALAASQLRVEQLSALVHDMRSELMDIRSEKGELVKRLDAAREEYLNMQRMNAQSRERIIELETKQARQKSLHEEEVLKIRKAMTGASSIMALTRGHDGATDPGYDAVVDTLLQVYTGNMQYAEPGVPLRREDNDLLLGRIASLARELDTTKRENSSLKDERRILQDRIVRLESLTQKVTEQGLMAPSMKLLMAQLEDKEQAYRRQEDMLLKVRENCRIAEDMLDKKEREVRSLKLALKDLTVTLKQVDEIRGTVRALIQEETKAEVLHNKGKFT</sequence>
<dbReference type="GeneID" id="5697068"/>
<dbReference type="AlphaFoldDB" id="A8BY69"/>
<evidence type="ECO:0000313" key="2">
    <source>
        <dbReference type="Proteomes" id="UP000001548"/>
    </source>
</evidence>
<dbReference type="HOGENOM" id="CLU_830134_0_0_1"/>
<keyword evidence="2" id="KW-1185">Reference proteome</keyword>
<reference evidence="1 2" key="1">
    <citation type="journal article" date="2007" name="Science">
        <title>Genomic minimalism in the early diverging intestinal parasite Giardia lamblia.</title>
        <authorList>
            <person name="Morrison H.G."/>
            <person name="McArthur A.G."/>
            <person name="Gillin F.D."/>
            <person name="Aley S.B."/>
            <person name="Adam R.D."/>
            <person name="Olsen G.J."/>
            <person name="Best A.A."/>
            <person name="Cande W.Z."/>
            <person name="Chen F."/>
            <person name="Cipriano M.J."/>
            <person name="Davids B.J."/>
            <person name="Dawson S.C."/>
            <person name="Elmendorf H.G."/>
            <person name="Hehl A.B."/>
            <person name="Holder M.E."/>
            <person name="Huse S.M."/>
            <person name="Kim U.U."/>
            <person name="Lasek-Nesselquist E."/>
            <person name="Manning G."/>
            <person name="Nigam A."/>
            <person name="Nixon J.E."/>
            <person name="Palm D."/>
            <person name="Passamaneck N.E."/>
            <person name="Prabhu A."/>
            <person name="Reich C.I."/>
            <person name="Reiner D.S."/>
            <person name="Samuelson J."/>
            <person name="Svard S.G."/>
            <person name="Sogin M.L."/>
        </authorList>
    </citation>
    <scope>NUCLEOTIDE SEQUENCE [LARGE SCALE GENOMIC DNA]</scope>
    <source>
        <strain evidence="1 2">WB C6</strain>
    </source>
</reference>
<name>A8BY69_GIAIC</name>
<dbReference type="RefSeq" id="XP_001704221.1">
    <property type="nucleotide sequence ID" value="XM_001704169.1"/>
</dbReference>
<organism evidence="1 2">
    <name type="scientific">Giardia intestinalis (strain ATCC 50803 / WB clone C6)</name>
    <name type="common">Giardia lamblia</name>
    <dbReference type="NCBI Taxonomy" id="184922"/>
    <lineage>
        <taxon>Eukaryota</taxon>
        <taxon>Metamonada</taxon>
        <taxon>Diplomonadida</taxon>
        <taxon>Hexamitidae</taxon>
        <taxon>Giardiinae</taxon>
        <taxon>Giardia</taxon>
    </lineage>
</organism>
<evidence type="ECO:0000313" key="1">
    <source>
        <dbReference type="EMBL" id="KAE8301289.1"/>
    </source>
</evidence>